<feature type="compositionally biased region" description="Basic residues" evidence="1">
    <location>
        <begin position="1"/>
        <end position="10"/>
    </location>
</feature>
<evidence type="ECO:0008006" key="5">
    <source>
        <dbReference type="Google" id="ProtNLM"/>
    </source>
</evidence>
<sequence length="363" mass="38495">MTVRVGRHHKSAPDTDVPPSGETSLGRYFPVAVAMWALGAVAFLVLAVTTATAPSSWLVEDIPDSVAAEQQARTALAARQLQRSLDSGVSDLASVAAGIRVLNDETPNRLLSQLVSTRNRYRGTAYLAPTGEIRAKAGEDIDTTVITTTDKPALAAAAAQGISPRVFVSVPVTGPRAGRLVAEFKPEALIRPLSLAGPGNTRLLNKERKVIGATTGFTAFEPLTRPDLDQAAQSAATQGAGSAVRDVDGQRHVVSWAPVTSKEATRQIGLAVVTDRPETALTLPHSSEKRELLLLGVLIAAITVVIFGWLYAVIISPLSALAKAAGQIARGHTDDAVIVRRYDHLGLIARDLELLRRGLLRRS</sequence>
<accession>A0ABS4TV69</accession>
<protein>
    <recommendedName>
        <fullName evidence="5">HAMP domain-containing protein</fullName>
    </recommendedName>
</protein>
<feature type="region of interest" description="Disordered" evidence="1">
    <location>
        <begin position="1"/>
        <end position="21"/>
    </location>
</feature>
<comment type="caution">
    <text evidence="3">The sequence shown here is derived from an EMBL/GenBank/DDBJ whole genome shotgun (WGS) entry which is preliminary data.</text>
</comment>
<keyword evidence="2" id="KW-0472">Membrane</keyword>
<dbReference type="Proteomes" id="UP001519332">
    <property type="component" value="Unassembled WGS sequence"/>
</dbReference>
<feature type="transmembrane region" description="Helical" evidence="2">
    <location>
        <begin position="28"/>
        <end position="48"/>
    </location>
</feature>
<name>A0ABS4TV69_9PSEU</name>
<evidence type="ECO:0000313" key="4">
    <source>
        <dbReference type="Proteomes" id="UP001519332"/>
    </source>
</evidence>
<evidence type="ECO:0000256" key="2">
    <source>
        <dbReference type="SAM" id="Phobius"/>
    </source>
</evidence>
<evidence type="ECO:0000256" key="1">
    <source>
        <dbReference type="SAM" id="MobiDB-lite"/>
    </source>
</evidence>
<evidence type="ECO:0000313" key="3">
    <source>
        <dbReference type="EMBL" id="MBP2327833.1"/>
    </source>
</evidence>
<keyword evidence="2" id="KW-1133">Transmembrane helix</keyword>
<dbReference type="Gene3D" id="6.10.340.10">
    <property type="match status" value="1"/>
</dbReference>
<proteinExistence type="predicted"/>
<gene>
    <name evidence="3" type="ORF">JOF56_008218</name>
</gene>
<organism evidence="3 4">
    <name type="scientific">Kibdelosporangium banguiense</name>
    <dbReference type="NCBI Taxonomy" id="1365924"/>
    <lineage>
        <taxon>Bacteria</taxon>
        <taxon>Bacillati</taxon>
        <taxon>Actinomycetota</taxon>
        <taxon>Actinomycetes</taxon>
        <taxon>Pseudonocardiales</taxon>
        <taxon>Pseudonocardiaceae</taxon>
        <taxon>Kibdelosporangium</taxon>
    </lineage>
</organism>
<keyword evidence="2" id="KW-0812">Transmembrane</keyword>
<reference evidence="3 4" key="1">
    <citation type="submission" date="2021-03" db="EMBL/GenBank/DDBJ databases">
        <title>Sequencing the genomes of 1000 actinobacteria strains.</title>
        <authorList>
            <person name="Klenk H.-P."/>
        </authorList>
    </citation>
    <scope>NUCLEOTIDE SEQUENCE [LARGE SCALE GENOMIC DNA]</scope>
    <source>
        <strain evidence="3 4">DSM 46670</strain>
    </source>
</reference>
<dbReference type="EMBL" id="JAGINW010000001">
    <property type="protein sequence ID" value="MBP2327833.1"/>
    <property type="molecule type" value="Genomic_DNA"/>
</dbReference>
<dbReference type="SUPFAM" id="SSF158472">
    <property type="entry name" value="HAMP domain-like"/>
    <property type="match status" value="1"/>
</dbReference>
<feature type="transmembrane region" description="Helical" evidence="2">
    <location>
        <begin position="292"/>
        <end position="314"/>
    </location>
</feature>
<keyword evidence="4" id="KW-1185">Reference proteome</keyword>
<dbReference type="RefSeq" id="WP_209644924.1">
    <property type="nucleotide sequence ID" value="NZ_JAGINW010000001.1"/>
</dbReference>